<dbReference type="InterPro" id="IPR050748">
    <property type="entry name" value="Glycosyltrans_8_dom-fam"/>
</dbReference>
<accession>A0ABV7I9J5</accession>
<dbReference type="Proteomes" id="UP001595557">
    <property type="component" value="Unassembled WGS sequence"/>
</dbReference>
<name>A0ABV7I9J5_9RHOB</name>
<gene>
    <name evidence="4" type="ORF">ACFOD7_04130</name>
</gene>
<dbReference type="Pfam" id="PF01501">
    <property type="entry name" value="Glyco_transf_8"/>
    <property type="match status" value="1"/>
</dbReference>
<keyword evidence="2" id="KW-0808">Transferase</keyword>
<sequence>MRGDGALPAAGTDRPDPVHVLFCANGAYLQHAAVAAVSLLEASAGSPVVIHVMMMQGDPEAQAMMAWTVRHFPNARIEFHRIDDRRISGAFVDRYLSSEAYLRFLAPEVLSPAITRVIYLDCDLVVLDDLRRLWRVELGGRAVGAVAECDWMNGSVENRLTRLGIGRGHVYVNSGVLLMDLERWRGDRLADRLFDVVAARGPMLQFHDQDALNMVLQGDIALLDRRWNVQVLMFGRWMRKALPADYEATREARRDPGIIHYTTANKPWLFRSWTRKRALYYRYLDRTAWRHVPPPLPGRAARLEHRLSRALLRIGLDPYALLPVWKRVRRSVSRI</sequence>
<dbReference type="SUPFAM" id="SSF53448">
    <property type="entry name" value="Nucleotide-diphospho-sugar transferases"/>
    <property type="match status" value="1"/>
</dbReference>
<proteinExistence type="predicted"/>
<evidence type="ECO:0000256" key="2">
    <source>
        <dbReference type="ARBA" id="ARBA00022679"/>
    </source>
</evidence>
<keyword evidence="5" id="KW-1185">Reference proteome</keyword>
<dbReference type="RefSeq" id="WP_377706779.1">
    <property type="nucleotide sequence ID" value="NZ_JBHRTE010000019.1"/>
</dbReference>
<evidence type="ECO:0000313" key="4">
    <source>
        <dbReference type="EMBL" id="MFC3167233.1"/>
    </source>
</evidence>
<dbReference type="InterPro" id="IPR029044">
    <property type="entry name" value="Nucleotide-diphossugar_trans"/>
</dbReference>
<keyword evidence="3" id="KW-0479">Metal-binding</keyword>
<keyword evidence="1" id="KW-0328">Glycosyltransferase</keyword>
<comment type="caution">
    <text evidence="4">The sequence shown here is derived from an EMBL/GenBank/DDBJ whole genome shotgun (WGS) entry which is preliminary data.</text>
</comment>
<protein>
    <submittedName>
        <fullName evidence="4">Glycosyltransferase family 8 protein</fullName>
    </submittedName>
</protein>
<organism evidence="4 5">
    <name type="scientific">Paracoccus fontiphilus</name>
    <dbReference type="NCBI Taxonomy" id="1815556"/>
    <lineage>
        <taxon>Bacteria</taxon>
        <taxon>Pseudomonadati</taxon>
        <taxon>Pseudomonadota</taxon>
        <taxon>Alphaproteobacteria</taxon>
        <taxon>Rhodobacterales</taxon>
        <taxon>Paracoccaceae</taxon>
        <taxon>Paracoccus</taxon>
    </lineage>
</organism>
<dbReference type="PANTHER" id="PTHR13778">
    <property type="entry name" value="GLYCOSYLTRANSFERASE 8 DOMAIN-CONTAINING PROTEIN"/>
    <property type="match status" value="1"/>
</dbReference>
<dbReference type="PANTHER" id="PTHR13778:SF47">
    <property type="entry name" value="LIPOPOLYSACCHARIDE 1,3-GALACTOSYLTRANSFERASE"/>
    <property type="match status" value="1"/>
</dbReference>
<dbReference type="EMBL" id="JBHRTE010000019">
    <property type="protein sequence ID" value="MFC3167233.1"/>
    <property type="molecule type" value="Genomic_DNA"/>
</dbReference>
<evidence type="ECO:0000313" key="5">
    <source>
        <dbReference type="Proteomes" id="UP001595557"/>
    </source>
</evidence>
<evidence type="ECO:0000256" key="3">
    <source>
        <dbReference type="ARBA" id="ARBA00022723"/>
    </source>
</evidence>
<dbReference type="InterPro" id="IPR002495">
    <property type="entry name" value="Glyco_trans_8"/>
</dbReference>
<reference evidence="5" key="1">
    <citation type="journal article" date="2019" name="Int. J. Syst. Evol. Microbiol.">
        <title>The Global Catalogue of Microorganisms (GCM) 10K type strain sequencing project: providing services to taxonomists for standard genome sequencing and annotation.</title>
        <authorList>
            <consortium name="The Broad Institute Genomics Platform"/>
            <consortium name="The Broad Institute Genome Sequencing Center for Infectious Disease"/>
            <person name="Wu L."/>
            <person name="Ma J."/>
        </authorList>
    </citation>
    <scope>NUCLEOTIDE SEQUENCE [LARGE SCALE GENOMIC DNA]</scope>
    <source>
        <strain evidence="5">KCTC 52239</strain>
    </source>
</reference>
<dbReference type="CDD" id="cd04194">
    <property type="entry name" value="GT8_A4GalT_like"/>
    <property type="match status" value="1"/>
</dbReference>
<dbReference type="Gene3D" id="3.90.550.10">
    <property type="entry name" value="Spore Coat Polysaccharide Biosynthesis Protein SpsA, Chain A"/>
    <property type="match status" value="1"/>
</dbReference>
<evidence type="ECO:0000256" key="1">
    <source>
        <dbReference type="ARBA" id="ARBA00022676"/>
    </source>
</evidence>